<dbReference type="RefSeq" id="WP_121369918.1">
    <property type="nucleotide sequence ID" value="NZ_RBKS01000001.1"/>
</dbReference>
<dbReference type="GO" id="GO:0030246">
    <property type="term" value="F:carbohydrate binding"/>
    <property type="evidence" value="ECO:0007669"/>
    <property type="project" value="UniProtKB-KW"/>
</dbReference>
<evidence type="ECO:0000313" key="6">
    <source>
        <dbReference type="Proteomes" id="UP000280008"/>
    </source>
</evidence>
<dbReference type="SUPFAM" id="SSF49899">
    <property type="entry name" value="Concanavalin A-like lectins/glucanases"/>
    <property type="match status" value="1"/>
</dbReference>
<evidence type="ECO:0000259" key="4">
    <source>
        <dbReference type="PROSITE" id="PS50853"/>
    </source>
</evidence>
<reference evidence="5 6" key="1">
    <citation type="submission" date="2018-10" db="EMBL/GenBank/DDBJ databases">
        <title>Sequencing the genomes of 1000 actinobacteria strains.</title>
        <authorList>
            <person name="Klenk H.-P."/>
        </authorList>
    </citation>
    <scope>NUCLEOTIDE SEQUENCE [LARGE SCALE GENOMIC DNA]</scope>
    <source>
        <strain evidence="5 6">DSM 17894</strain>
    </source>
</reference>
<dbReference type="SUPFAM" id="SSF49265">
    <property type="entry name" value="Fibronectin type III"/>
    <property type="match status" value="1"/>
</dbReference>
<feature type="domain" description="Fibronectin type-III" evidence="4">
    <location>
        <begin position="455"/>
        <end position="554"/>
    </location>
</feature>
<keyword evidence="1" id="KW-0378">Hydrolase</keyword>
<dbReference type="OrthoDB" id="9802683at2"/>
<dbReference type="Gene3D" id="2.60.120.200">
    <property type="match status" value="1"/>
</dbReference>
<keyword evidence="3" id="KW-0732">Signal</keyword>
<sequence length="792" mass="80781">MGISIRALRRTLAVTAVGALVTAGALVATSSAQADTAPVNPTDPKTPVSVSADALPAPQIDGVVWVQAVSGNTVFVGGNFQKVRPAGAAAGTSTVSQPYFFSYNLTTGVMNAAFAPKLNAQVRAIVPSADGSTVYASGSFTTVNGVTRNRVAEFNATTGALITTFTATPNYVVNALALSGNQLFIGGGFTTVGGATHNHVASVNATTGAVNNAFTTDLEGGSATSLTADPDGSRIVVGGNFQTTNGSSNPGFGVAMVTSTTGSLLPLKANAQLRDASDGSGVTSLASDASGFYVSGYDYGGDGNFEGSWHASWTDGTLIWLEDCHGDSYSIAVTDNAEYLAGHPHVCSTLGGFPQTNPFTYHRGIAFTKVATQTLTRSADLTNWAGKPAPSLLDWFPDFNVGTFTGESQGPWSVATSADSRYVVYGGEFTTVNGVKQQGLVRFELPAFAPNKMGPTTNLAAPTFSSVGNTSVTVNWKTVSDQDNQTLTYSIYRDGSTTPIATKQVASTFWNLPSASWTDTTVTAGTTHTYRVAASDPFGNTQPGVAATVKTTGTAGGGGGGGGGGTTPTGYAATVASQGAVDYWRLDQASGTTAADSRGSLPMTLQAGVTSGTAGAISDGDKASTFNGTTTGTASTTSPITAPNTFSVAAWFKTTTTAGGKIVGFGDTQTGGSGKYDRHVFMNADGTLTYGVRTNGVNKPISTTAKYNDGAWHFVVGTTSSAGSTFYVDGKLVGSDASATSGQTNTGYWRIGGDKTWTTGVQWFAGSIDDVSIYAAPLSAAQVAAQWTAAGH</sequence>
<accession>A0A495IGF8</accession>
<evidence type="ECO:0000313" key="5">
    <source>
        <dbReference type="EMBL" id="RKR75082.1"/>
    </source>
</evidence>
<dbReference type="GO" id="GO:0000272">
    <property type="term" value="P:polysaccharide catabolic process"/>
    <property type="evidence" value="ECO:0007669"/>
    <property type="project" value="UniProtKB-KW"/>
</dbReference>
<dbReference type="Pfam" id="PF12768">
    <property type="entry name" value="Rax2"/>
    <property type="match status" value="1"/>
</dbReference>
<comment type="caution">
    <text evidence="5">The sequence shown here is derived from an EMBL/GenBank/DDBJ whole genome shotgun (WGS) entry which is preliminary data.</text>
</comment>
<evidence type="ECO:0000256" key="3">
    <source>
        <dbReference type="SAM" id="SignalP"/>
    </source>
</evidence>
<dbReference type="InterPro" id="IPR024982">
    <property type="entry name" value="Rax2-like_C"/>
</dbReference>
<dbReference type="Gene3D" id="2.60.40.10">
    <property type="entry name" value="Immunoglobulins"/>
    <property type="match status" value="1"/>
</dbReference>
<dbReference type="InterPro" id="IPR036116">
    <property type="entry name" value="FN3_sf"/>
</dbReference>
<dbReference type="Pfam" id="PF13385">
    <property type="entry name" value="Laminin_G_3"/>
    <property type="match status" value="1"/>
</dbReference>
<proteinExistence type="predicted"/>
<dbReference type="Proteomes" id="UP000280008">
    <property type="component" value="Unassembled WGS sequence"/>
</dbReference>
<keyword evidence="1" id="KW-0326">Glycosidase</keyword>
<organism evidence="5 6">
    <name type="scientific">Frondihabitans australicus</name>
    <dbReference type="NCBI Taxonomy" id="386892"/>
    <lineage>
        <taxon>Bacteria</taxon>
        <taxon>Bacillati</taxon>
        <taxon>Actinomycetota</taxon>
        <taxon>Actinomycetes</taxon>
        <taxon>Micrococcales</taxon>
        <taxon>Microbacteriaceae</taxon>
        <taxon>Frondihabitans</taxon>
    </lineage>
</organism>
<dbReference type="AlphaFoldDB" id="A0A495IGF8"/>
<dbReference type="SUPFAM" id="SSF69322">
    <property type="entry name" value="Tricorn protease domain 2"/>
    <property type="match status" value="1"/>
</dbReference>
<dbReference type="InterPro" id="IPR003961">
    <property type="entry name" value="FN3_dom"/>
</dbReference>
<feature type="chain" id="PRO_5019740327" evidence="3">
    <location>
        <begin position="35"/>
        <end position="792"/>
    </location>
</feature>
<name>A0A495IGF8_9MICO</name>
<dbReference type="EMBL" id="RBKS01000001">
    <property type="protein sequence ID" value="RKR75082.1"/>
    <property type="molecule type" value="Genomic_DNA"/>
</dbReference>
<evidence type="ECO:0000256" key="1">
    <source>
        <dbReference type="ARBA" id="ARBA00023295"/>
    </source>
</evidence>
<keyword evidence="2" id="KW-0119">Carbohydrate metabolism</keyword>
<keyword evidence="6" id="KW-1185">Reference proteome</keyword>
<dbReference type="InterPro" id="IPR013320">
    <property type="entry name" value="ConA-like_dom_sf"/>
</dbReference>
<dbReference type="GO" id="GO:0016798">
    <property type="term" value="F:hydrolase activity, acting on glycosyl bonds"/>
    <property type="evidence" value="ECO:0007669"/>
    <property type="project" value="UniProtKB-KW"/>
</dbReference>
<gene>
    <name evidence="5" type="ORF">C8E83_2219</name>
</gene>
<dbReference type="InterPro" id="IPR013783">
    <property type="entry name" value="Ig-like_fold"/>
</dbReference>
<feature type="signal peptide" evidence="3">
    <location>
        <begin position="1"/>
        <end position="34"/>
    </location>
</feature>
<protein>
    <submittedName>
        <fullName evidence="5">Concanavalin A-like lectin/glucanase superfamily protein</fullName>
    </submittedName>
</protein>
<keyword evidence="2" id="KW-0624">Polysaccharide degradation</keyword>
<evidence type="ECO:0000256" key="2">
    <source>
        <dbReference type="ARBA" id="ARBA00023326"/>
    </source>
</evidence>
<dbReference type="PROSITE" id="PS50853">
    <property type="entry name" value="FN3"/>
    <property type="match status" value="1"/>
</dbReference>
<keyword evidence="5" id="KW-0430">Lectin</keyword>